<gene>
    <name evidence="1" type="ORF">EBH50_11205</name>
</gene>
<accession>A0A3R0TV99</accession>
<dbReference type="EMBL" id="RUTY01000011">
    <property type="protein sequence ID" value="MLE30507.1"/>
    <property type="molecule type" value="Genomic_DNA"/>
</dbReference>
<sequence>MRQTKRKAAILAMYAPQTREEAERIRLEAVAPPFDVVGVASFLYGYDVRMEDPTLYRSVRRTLDTMAKAGQLVRVKVNEGRGPFGHINSQVVRYALPGTCEAIREGEQKDYIEGECSTVPDTGEQQQGHSGGGYSPGYDAGRGIWRL</sequence>
<comment type="caution">
    <text evidence="1">The sequence shown here is derived from an EMBL/GenBank/DDBJ whole genome shotgun (WGS) entry which is preliminary data.</text>
</comment>
<name>A0A3R0TV99_SALER</name>
<reference evidence="1" key="1">
    <citation type="submission" date="2018-10" db="EMBL/GenBank/DDBJ databases">
        <authorList>
            <consortium name="PulseNet: The National Subtyping Network for Foodborne Disease Surveillance"/>
            <person name="Tarr C.L."/>
            <person name="Trees E."/>
            <person name="Katz L.S."/>
            <person name="Carleton-Romer H.A."/>
            <person name="Stroika S."/>
            <person name="Kucerova Z."/>
            <person name="Roache K.F."/>
            <person name="Sabol A.L."/>
            <person name="Besser J."/>
            <person name="Gerner-Smidt P."/>
        </authorList>
    </citation>
    <scope>NUCLEOTIDE SEQUENCE [LARGE SCALE GENOMIC DNA]</scope>
    <source>
        <strain evidence="1">PNUSAS056479</strain>
    </source>
</reference>
<protein>
    <submittedName>
        <fullName evidence="1">Uncharacterized protein</fullName>
    </submittedName>
</protein>
<dbReference type="Proteomes" id="UP000885317">
    <property type="component" value="Unassembled WGS sequence"/>
</dbReference>
<evidence type="ECO:0000313" key="1">
    <source>
        <dbReference type="EMBL" id="MLE30507.1"/>
    </source>
</evidence>
<proteinExistence type="predicted"/>
<dbReference type="AlphaFoldDB" id="A0A3R0TV99"/>
<organism evidence="1">
    <name type="scientific">Salmonella enterica</name>
    <name type="common">Salmonella choleraesuis</name>
    <dbReference type="NCBI Taxonomy" id="28901"/>
    <lineage>
        <taxon>Bacteria</taxon>
        <taxon>Pseudomonadati</taxon>
        <taxon>Pseudomonadota</taxon>
        <taxon>Gammaproteobacteria</taxon>
        <taxon>Enterobacterales</taxon>
        <taxon>Enterobacteriaceae</taxon>
        <taxon>Salmonella</taxon>
    </lineage>
</organism>